<evidence type="ECO:0000313" key="3">
    <source>
        <dbReference type="Proteomes" id="UP000095038"/>
    </source>
</evidence>
<keyword evidence="3" id="KW-1185">Reference proteome</keyword>
<protein>
    <submittedName>
        <fullName evidence="2">Uncharacterized protein</fullName>
    </submittedName>
</protein>
<reference evidence="3" key="1">
    <citation type="submission" date="2016-05" db="EMBL/GenBank/DDBJ databases">
        <title>Comparative genomics of biotechnologically important yeasts.</title>
        <authorList>
            <consortium name="DOE Joint Genome Institute"/>
            <person name="Riley R."/>
            <person name="Haridas S."/>
            <person name="Wolfe K.H."/>
            <person name="Lopes M.R."/>
            <person name="Hittinger C.T."/>
            <person name="Goker M."/>
            <person name="Salamov A."/>
            <person name="Wisecaver J."/>
            <person name="Long T.M."/>
            <person name="Aerts A.L."/>
            <person name="Barry K."/>
            <person name="Choi C."/>
            <person name="Clum A."/>
            <person name="Coughlan A.Y."/>
            <person name="Deshpande S."/>
            <person name="Douglass A.P."/>
            <person name="Hanson S.J."/>
            <person name="Klenk H.-P."/>
            <person name="Labutti K."/>
            <person name="Lapidus A."/>
            <person name="Lindquist E."/>
            <person name="Lipzen A."/>
            <person name="Meier-Kolthoff J.P."/>
            <person name="Ohm R.A."/>
            <person name="Otillar R.P."/>
            <person name="Pangilinan J."/>
            <person name="Peng Y."/>
            <person name="Rokas A."/>
            <person name="Rosa C.A."/>
            <person name="Scheuner C."/>
            <person name="Sibirny A.A."/>
            <person name="Slot J.C."/>
            <person name="Stielow J.B."/>
            <person name="Sun H."/>
            <person name="Kurtzman C.P."/>
            <person name="Blackwell M."/>
            <person name="Grigoriev I.V."/>
            <person name="Jeffries T.W."/>
        </authorList>
    </citation>
    <scope>NUCLEOTIDE SEQUENCE [LARGE SCALE GENOMIC DNA]</scope>
    <source>
        <strain evidence="3">DSM 1968</strain>
    </source>
</reference>
<accession>A0A1D2VAL6</accession>
<feature type="compositionally biased region" description="Polar residues" evidence="1">
    <location>
        <begin position="1"/>
        <end position="13"/>
    </location>
</feature>
<dbReference type="RefSeq" id="XP_020045043.1">
    <property type="nucleotide sequence ID" value="XM_020190894.1"/>
</dbReference>
<name>A0A1D2VAL6_9ASCO</name>
<feature type="region of interest" description="Disordered" evidence="1">
    <location>
        <begin position="1"/>
        <end position="31"/>
    </location>
</feature>
<dbReference type="GeneID" id="30964530"/>
<organism evidence="2 3">
    <name type="scientific">Ascoidea rubescens DSM 1968</name>
    <dbReference type="NCBI Taxonomy" id="1344418"/>
    <lineage>
        <taxon>Eukaryota</taxon>
        <taxon>Fungi</taxon>
        <taxon>Dikarya</taxon>
        <taxon>Ascomycota</taxon>
        <taxon>Saccharomycotina</taxon>
        <taxon>Saccharomycetes</taxon>
        <taxon>Ascoideaceae</taxon>
        <taxon>Ascoidea</taxon>
    </lineage>
</organism>
<gene>
    <name evidence="2" type="ORF">ASCRUDRAFT_38914</name>
</gene>
<sequence length="88" mass="9890">MNRSSSLKKSGNYSEIDPESGYSLNSGGNLGRKKSLIRTERARLDNPDHPNYYYNQVVNQEIDHISVQPSNSGLDPSISNQTDIYRSN</sequence>
<evidence type="ECO:0000313" key="2">
    <source>
        <dbReference type="EMBL" id="ODV58736.1"/>
    </source>
</evidence>
<feature type="non-terminal residue" evidence="2">
    <location>
        <position position="88"/>
    </location>
</feature>
<feature type="compositionally biased region" description="Polar residues" evidence="1">
    <location>
        <begin position="67"/>
        <end position="88"/>
    </location>
</feature>
<dbReference type="InParanoid" id="A0A1D2VAL6"/>
<proteinExistence type="predicted"/>
<dbReference type="STRING" id="1344418.A0A1D2VAL6"/>
<dbReference type="EMBL" id="KV454490">
    <property type="protein sequence ID" value="ODV58736.1"/>
    <property type="molecule type" value="Genomic_DNA"/>
</dbReference>
<dbReference type="AlphaFoldDB" id="A0A1D2VAL6"/>
<feature type="region of interest" description="Disordered" evidence="1">
    <location>
        <begin position="66"/>
        <end position="88"/>
    </location>
</feature>
<dbReference type="Proteomes" id="UP000095038">
    <property type="component" value="Unassembled WGS sequence"/>
</dbReference>
<evidence type="ECO:0000256" key="1">
    <source>
        <dbReference type="SAM" id="MobiDB-lite"/>
    </source>
</evidence>